<dbReference type="SUPFAM" id="SSF56436">
    <property type="entry name" value="C-type lectin-like"/>
    <property type="match status" value="1"/>
</dbReference>
<dbReference type="AlphaFoldDB" id="A0A3Q3G6L6"/>
<reference evidence="2" key="2">
    <citation type="submission" date="2025-09" db="UniProtKB">
        <authorList>
            <consortium name="Ensembl"/>
        </authorList>
    </citation>
    <scope>IDENTIFICATION</scope>
</reference>
<proteinExistence type="predicted"/>
<dbReference type="GO" id="GO:0009986">
    <property type="term" value="C:cell surface"/>
    <property type="evidence" value="ECO:0007669"/>
    <property type="project" value="TreeGrafter"/>
</dbReference>
<dbReference type="Proteomes" id="UP000261660">
    <property type="component" value="Unplaced"/>
</dbReference>
<dbReference type="PANTHER" id="PTHR47218">
    <property type="entry name" value="C-TYPE LECTIN DOMAIN FAMILY 7 MEMBER A"/>
    <property type="match status" value="1"/>
</dbReference>
<dbReference type="GO" id="GO:0038187">
    <property type="term" value="F:pattern recognition receptor activity"/>
    <property type="evidence" value="ECO:0007669"/>
    <property type="project" value="TreeGrafter"/>
</dbReference>
<dbReference type="PANTHER" id="PTHR47218:SF1">
    <property type="entry name" value="C-TYPE LECTIN DOMAIN FAMILY 7 MEMBER A"/>
    <property type="match status" value="1"/>
</dbReference>
<keyword evidence="3" id="KW-1185">Reference proteome</keyword>
<sequence length="85" mass="9645">MDCMSCVISQCPPGWLANGRSCYIVRRTGLTWREAQLSCRHLAAGSHLADLKTSENQFFIFSHLLSQNNLLLLWTGLNDKQTKTF</sequence>
<dbReference type="GO" id="GO:0002720">
    <property type="term" value="P:positive regulation of cytokine production involved in immune response"/>
    <property type="evidence" value="ECO:0007669"/>
    <property type="project" value="TreeGrafter"/>
</dbReference>
<dbReference type="GO" id="GO:0071226">
    <property type="term" value="P:cellular response to molecule of fungal origin"/>
    <property type="evidence" value="ECO:0007669"/>
    <property type="project" value="InterPro"/>
</dbReference>
<dbReference type="InParanoid" id="A0A3Q3G6L6"/>
<protein>
    <recommendedName>
        <fullName evidence="1">C-type lectin domain-containing protein</fullName>
    </recommendedName>
</protein>
<dbReference type="GO" id="GO:0006910">
    <property type="term" value="P:phagocytosis, recognition"/>
    <property type="evidence" value="ECO:0007669"/>
    <property type="project" value="TreeGrafter"/>
</dbReference>
<accession>A0A3Q3G6L6</accession>
<evidence type="ECO:0000259" key="1">
    <source>
        <dbReference type="PROSITE" id="PS50041"/>
    </source>
</evidence>
<dbReference type="STRING" id="56723.ENSLBEP00000026593"/>
<dbReference type="GeneTree" id="ENSGT00940000177018"/>
<name>A0A3Q3G6L6_9LABR</name>
<dbReference type="Gene3D" id="3.10.100.10">
    <property type="entry name" value="Mannose-Binding Protein A, subunit A"/>
    <property type="match status" value="1"/>
</dbReference>
<feature type="domain" description="C-type lectin" evidence="1">
    <location>
        <begin position="18"/>
        <end position="85"/>
    </location>
</feature>
<evidence type="ECO:0000313" key="2">
    <source>
        <dbReference type="Ensembl" id="ENSLBEP00000026593.1"/>
    </source>
</evidence>
<reference evidence="2" key="1">
    <citation type="submission" date="2025-08" db="UniProtKB">
        <authorList>
            <consortium name="Ensembl"/>
        </authorList>
    </citation>
    <scope>IDENTIFICATION</scope>
</reference>
<dbReference type="InterPro" id="IPR016187">
    <property type="entry name" value="CTDL_fold"/>
</dbReference>
<dbReference type="GO" id="GO:0043122">
    <property type="term" value="P:regulation of canonical NF-kappaB signal transduction"/>
    <property type="evidence" value="ECO:0007669"/>
    <property type="project" value="TreeGrafter"/>
</dbReference>
<dbReference type="PROSITE" id="PS50041">
    <property type="entry name" value="C_TYPE_LECTIN_2"/>
    <property type="match status" value="1"/>
</dbReference>
<dbReference type="InterPro" id="IPR001304">
    <property type="entry name" value="C-type_lectin-like"/>
</dbReference>
<dbReference type="GO" id="GO:0045087">
    <property type="term" value="P:innate immune response"/>
    <property type="evidence" value="ECO:0007669"/>
    <property type="project" value="TreeGrafter"/>
</dbReference>
<dbReference type="GO" id="GO:0001872">
    <property type="term" value="F:(1-&gt;3)-beta-D-glucan binding"/>
    <property type="evidence" value="ECO:0007669"/>
    <property type="project" value="InterPro"/>
</dbReference>
<organism evidence="2 3">
    <name type="scientific">Labrus bergylta</name>
    <name type="common">ballan wrasse</name>
    <dbReference type="NCBI Taxonomy" id="56723"/>
    <lineage>
        <taxon>Eukaryota</taxon>
        <taxon>Metazoa</taxon>
        <taxon>Chordata</taxon>
        <taxon>Craniata</taxon>
        <taxon>Vertebrata</taxon>
        <taxon>Euteleostomi</taxon>
        <taxon>Actinopterygii</taxon>
        <taxon>Neopterygii</taxon>
        <taxon>Teleostei</taxon>
        <taxon>Neoteleostei</taxon>
        <taxon>Acanthomorphata</taxon>
        <taxon>Eupercaria</taxon>
        <taxon>Labriformes</taxon>
        <taxon>Labridae</taxon>
        <taxon>Labrus</taxon>
    </lineage>
</organism>
<dbReference type="InterPro" id="IPR016186">
    <property type="entry name" value="C-type_lectin-like/link_sf"/>
</dbReference>
<evidence type="ECO:0000313" key="3">
    <source>
        <dbReference type="Proteomes" id="UP000261660"/>
    </source>
</evidence>
<dbReference type="InterPro" id="IPR042808">
    <property type="entry name" value="CLEC7A"/>
</dbReference>
<dbReference type="Ensembl" id="ENSLBET00000027891.1">
    <property type="protein sequence ID" value="ENSLBEP00000026593.1"/>
    <property type="gene ID" value="ENSLBEG00000020227.1"/>
</dbReference>